<organism evidence="9 10">
    <name type="scientific">Toxoplasma gondii GAB2-2007-GAL-DOM2</name>
    <dbReference type="NCBI Taxonomy" id="1130820"/>
    <lineage>
        <taxon>Eukaryota</taxon>
        <taxon>Sar</taxon>
        <taxon>Alveolata</taxon>
        <taxon>Apicomplexa</taxon>
        <taxon>Conoidasida</taxon>
        <taxon>Coccidia</taxon>
        <taxon>Eucoccidiorida</taxon>
        <taxon>Eimeriorina</taxon>
        <taxon>Sarcocystidae</taxon>
        <taxon>Toxoplasma</taxon>
    </lineage>
</organism>
<feature type="chain" id="PRO_5001809263" evidence="8">
    <location>
        <begin position="30"/>
        <end position="297"/>
    </location>
</feature>
<keyword evidence="4 7" id="KW-0812">Transmembrane</keyword>
<feature type="transmembrane region" description="Helical" evidence="7">
    <location>
        <begin position="225"/>
        <end position="243"/>
    </location>
</feature>
<sequence length="297" mass="33272">MRFPASAASRPLLSLLALLLLANSRLAVATSGGYPHLKEQWEFHAQLVTTGATNVVLLFGILRSWQVGLPVDAFVGFAAMVTSVAYHTLQTLEGNNPHVFEKARFLGGTEGDWHRADNIFAITCIISFFAMPLQLVSPVWVLMTRMVPLCVVAISQCLQPWNFAYTIFPIIFFGVGFLVLLAVSRVRPRLQRRSCLYSGVTFILAMVFFFFGMDDANDYLRIKHGFWHIFIGAFVYFWTDACNPPHVVQTRRRLLFANAADAAYLLSEEHKRHKREPPLCSLEGASADAAVQMVKLS</sequence>
<evidence type="ECO:0000256" key="1">
    <source>
        <dbReference type="ARBA" id="ARBA00004651"/>
    </source>
</evidence>
<dbReference type="AlphaFoldDB" id="A0A086KLQ6"/>
<name>A0A086KLQ6_TOXGO</name>
<dbReference type="Proteomes" id="UP000028837">
    <property type="component" value="Unassembled WGS sequence"/>
</dbReference>
<keyword evidence="3" id="KW-1003">Cell membrane</keyword>
<dbReference type="PANTHER" id="PTHR36561:SF2">
    <property type="entry name" value="HAEMOLYSIN-III RELATED"/>
    <property type="match status" value="1"/>
</dbReference>
<dbReference type="PANTHER" id="PTHR36561">
    <property type="entry name" value="HAEMOLYSIN-III RELATED-RELATED"/>
    <property type="match status" value="1"/>
</dbReference>
<evidence type="ECO:0000256" key="6">
    <source>
        <dbReference type="ARBA" id="ARBA00023136"/>
    </source>
</evidence>
<feature type="transmembrane region" description="Helical" evidence="7">
    <location>
        <begin position="163"/>
        <end position="183"/>
    </location>
</feature>
<dbReference type="InterPro" id="IPR021910">
    <property type="entry name" value="NGX6/PGAP6/MYMK"/>
</dbReference>
<dbReference type="OrthoDB" id="10266771at2759"/>
<keyword evidence="5 7" id="KW-1133">Transmembrane helix</keyword>
<feature type="transmembrane region" description="Helical" evidence="7">
    <location>
        <begin position="195"/>
        <end position="213"/>
    </location>
</feature>
<evidence type="ECO:0000256" key="8">
    <source>
        <dbReference type="SAM" id="SignalP"/>
    </source>
</evidence>
<comment type="similarity">
    <text evidence="2">Belongs to the TMEM8 family.</text>
</comment>
<evidence type="ECO:0000256" key="2">
    <source>
        <dbReference type="ARBA" id="ARBA00005542"/>
    </source>
</evidence>
<dbReference type="VEuPathDB" id="ToxoDB:TGDOM2_226710"/>
<evidence type="ECO:0000256" key="7">
    <source>
        <dbReference type="SAM" id="Phobius"/>
    </source>
</evidence>
<proteinExistence type="inferred from homology"/>
<keyword evidence="6 7" id="KW-0472">Membrane</keyword>
<reference evidence="9 10" key="1">
    <citation type="submission" date="2014-02" db="EMBL/GenBank/DDBJ databases">
        <authorList>
            <person name="Sibley D."/>
            <person name="Venepally P."/>
            <person name="Karamycheva S."/>
            <person name="Hadjithomas M."/>
            <person name="Khan A."/>
            <person name="Brunk B."/>
            <person name="Roos D."/>
            <person name="Caler E."/>
            <person name="Lorenzi H."/>
        </authorList>
    </citation>
    <scope>NUCLEOTIDE SEQUENCE [LARGE SCALE GENOMIC DNA]</scope>
    <source>
        <strain evidence="9 10">GAB2-2007-GAL-DOM2</strain>
    </source>
</reference>
<comment type="caution">
    <text evidence="9">The sequence shown here is derived from an EMBL/GenBank/DDBJ whole genome shotgun (WGS) entry which is preliminary data.</text>
</comment>
<comment type="subcellular location">
    <subcellularLocation>
        <location evidence="1">Cell membrane</location>
        <topology evidence="1">Multi-pass membrane protein</topology>
    </subcellularLocation>
</comment>
<dbReference type="Pfam" id="PF12036">
    <property type="entry name" value="DUF3522"/>
    <property type="match status" value="1"/>
</dbReference>
<accession>A0A086KLQ6</accession>
<dbReference type="GO" id="GO:0005886">
    <property type="term" value="C:plasma membrane"/>
    <property type="evidence" value="ECO:0007669"/>
    <property type="project" value="UniProtKB-SubCell"/>
</dbReference>
<evidence type="ECO:0000313" key="10">
    <source>
        <dbReference type="Proteomes" id="UP000028837"/>
    </source>
</evidence>
<keyword evidence="8" id="KW-0732">Signal</keyword>
<dbReference type="EMBL" id="AHZU02000362">
    <property type="protein sequence ID" value="KFG45324.1"/>
    <property type="molecule type" value="Genomic_DNA"/>
</dbReference>
<feature type="signal peptide" evidence="8">
    <location>
        <begin position="1"/>
        <end position="29"/>
    </location>
</feature>
<feature type="transmembrane region" description="Helical" evidence="7">
    <location>
        <begin position="119"/>
        <end position="143"/>
    </location>
</feature>
<gene>
    <name evidence="9" type="ORF">TGDOM2_226710</name>
</gene>
<evidence type="ECO:0000256" key="5">
    <source>
        <dbReference type="ARBA" id="ARBA00022989"/>
    </source>
</evidence>
<protein>
    <submittedName>
        <fullName evidence="9">Putative transmembrane protein</fullName>
    </submittedName>
</protein>
<evidence type="ECO:0000256" key="4">
    <source>
        <dbReference type="ARBA" id="ARBA00022692"/>
    </source>
</evidence>
<evidence type="ECO:0000256" key="3">
    <source>
        <dbReference type="ARBA" id="ARBA00022475"/>
    </source>
</evidence>
<evidence type="ECO:0000313" key="9">
    <source>
        <dbReference type="EMBL" id="KFG45324.1"/>
    </source>
</evidence>